<evidence type="ECO:0000313" key="2">
    <source>
        <dbReference type="Proteomes" id="UP000243459"/>
    </source>
</evidence>
<dbReference type="EMBL" id="CM007389">
    <property type="protein sequence ID" value="ONK58780.1"/>
    <property type="molecule type" value="Genomic_DNA"/>
</dbReference>
<reference evidence="2" key="1">
    <citation type="journal article" date="2017" name="Nat. Commun.">
        <title>The asparagus genome sheds light on the origin and evolution of a young Y chromosome.</title>
        <authorList>
            <person name="Harkess A."/>
            <person name="Zhou J."/>
            <person name="Xu C."/>
            <person name="Bowers J.E."/>
            <person name="Van der Hulst R."/>
            <person name="Ayyampalayam S."/>
            <person name="Mercati F."/>
            <person name="Riccardi P."/>
            <person name="McKain M.R."/>
            <person name="Kakrana A."/>
            <person name="Tang H."/>
            <person name="Ray J."/>
            <person name="Groenendijk J."/>
            <person name="Arikit S."/>
            <person name="Mathioni S.M."/>
            <person name="Nakano M."/>
            <person name="Shan H."/>
            <person name="Telgmann-Rauber A."/>
            <person name="Kanno A."/>
            <person name="Yue Z."/>
            <person name="Chen H."/>
            <person name="Li W."/>
            <person name="Chen Y."/>
            <person name="Xu X."/>
            <person name="Zhang Y."/>
            <person name="Luo S."/>
            <person name="Chen H."/>
            <person name="Gao J."/>
            <person name="Mao Z."/>
            <person name="Pires J.C."/>
            <person name="Luo M."/>
            <person name="Kudrna D."/>
            <person name="Wing R.A."/>
            <person name="Meyers B.C."/>
            <person name="Yi K."/>
            <person name="Kong H."/>
            <person name="Lavrijsen P."/>
            <person name="Sunseri F."/>
            <person name="Falavigna A."/>
            <person name="Ye Y."/>
            <person name="Leebens-Mack J.H."/>
            <person name="Chen G."/>
        </authorList>
    </citation>
    <scope>NUCLEOTIDE SEQUENCE [LARGE SCALE GENOMIC DNA]</scope>
    <source>
        <strain evidence="2">cv. DH0086</strain>
    </source>
</reference>
<protein>
    <submittedName>
        <fullName evidence="1">Uncharacterized protein</fullName>
    </submittedName>
</protein>
<accession>A0A5P1E893</accession>
<name>A0A5P1E893_ASPOF</name>
<dbReference type="Gramene" id="ONK58780">
    <property type="protein sequence ID" value="ONK58780"/>
    <property type="gene ID" value="A4U43_C09F16570"/>
</dbReference>
<sequence>MSHSEEHSLFLLGSSSVESLSDAEYSKLTSVRSVISELRERLQSHSMKSYRSRFQRIYDQLMYVHASTFLGIEQLPEFPQLQKWLGLTAGGAVELGHIVDPPVIRAAWSWPPSVYSCSGSNKWKLVLNSCRITTSCAFTRIKS</sequence>
<dbReference type="PANTHER" id="PTHR47523">
    <property type="entry name" value="F21O3.11 PROTEIN"/>
    <property type="match status" value="1"/>
</dbReference>
<organism evidence="1 2">
    <name type="scientific">Asparagus officinalis</name>
    <name type="common">Garden asparagus</name>
    <dbReference type="NCBI Taxonomy" id="4686"/>
    <lineage>
        <taxon>Eukaryota</taxon>
        <taxon>Viridiplantae</taxon>
        <taxon>Streptophyta</taxon>
        <taxon>Embryophyta</taxon>
        <taxon>Tracheophyta</taxon>
        <taxon>Spermatophyta</taxon>
        <taxon>Magnoliopsida</taxon>
        <taxon>Liliopsida</taxon>
        <taxon>Asparagales</taxon>
        <taxon>Asparagaceae</taxon>
        <taxon>Asparagoideae</taxon>
        <taxon>Asparagus</taxon>
    </lineage>
</organism>
<dbReference type="AlphaFoldDB" id="A0A5P1E893"/>
<evidence type="ECO:0000313" key="1">
    <source>
        <dbReference type="EMBL" id="ONK58780.1"/>
    </source>
</evidence>
<dbReference type="Proteomes" id="UP000243459">
    <property type="component" value="Chromosome 9"/>
</dbReference>
<dbReference type="PANTHER" id="PTHR47523:SF1">
    <property type="entry name" value="F21O3.11 PROTEIN"/>
    <property type="match status" value="1"/>
</dbReference>
<gene>
    <name evidence="1" type="ORF">A4U43_C09F16570</name>
</gene>
<proteinExistence type="predicted"/>
<keyword evidence="2" id="KW-1185">Reference proteome</keyword>